<keyword evidence="1" id="KW-0378">Hydrolase</keyword>
<comment type="caution">
    <text evidence="1">The sequence shown here is derived from an EMBL/GenBank/DDBJ whole genome shotgun (WGS) entry which is preliminary data.</text>
</comment>
<dbReference type="RefSeq" id="WP_343185167.1">
    <property type="nucleotide sequence ID" value="NZ_JBCITM010000003.1"/>
</dbReference>
<reference evidence="1 2" key="1">
    <citation type="submission" date="2024-04" db="EMBL/GenBank/DDBJ databases">
        <title>Genome sequencing and metabolic network reconstruction of aminoacids and betaine degradation by Anoxynatronum sibiricum.</title>
        <authorList>
            <person name="Detkova E.N."/>
            <person name="Boltjanskaja Y.V."/>
            <person name="Mardanov A.V."/>
            <person name="Kevbrin V."/>
        </authorList>
    </citation>
    <scope>NUCLEOTIDE SEQUENCE [LARGE SCALE GENOMIC DNA]</scope>
    <source>
        <strain evidence="1 2">Z-7981</strain>
    </source>
</reference>
<dbReference type="InterPro" id="IPR005502">
    <property type="entry name" value="Ribosyl_crysJ1"/>
</dbReference>
<evidence type="ECO:0000313" key="1">
    <source>
        <dbReference type="EMBL" id="MEN1759841.1"/>
    </source>
</evidence>
<name>A0ABU9VRQ8_9CLOT</name>
<proteinExistence type="predicted"/>
<protein>
    <submittedName>
        <fullName evidence="1">ADP-ribosylglycohydrolase family protein</fullName>
        <ecNumber evidence="1">3.2.2.-</ecNumber>
    </submittedName>
</protein>
<accession>A0ABU9VRQ8</accession>
<dbReference type="GO" id="GO:0016798">
    <property type="term" value="F:hydrolase activity, acting on glycosyl bonds"/>
    <property type="evidence" value="ECO:0007669"/>
    <property type="project" value="UniProtKB-KW"/>
</dbReference>
<dbReference type="InterPro" id="IPR036705">
    <property type="entry name" value="Ribosyl_crysJ1_sf"/>
</dbReference>
<dbReference type="EC" id="3.2.2.-" evidence="1"/>
<keyword evidence="1" id="KW-0326">Glycosidase</keyword>
<dbReference type="Pfam" id="PF03747">
    <property type="entry name" value="ADP_ribosyl_GH"/>
    <property type="match status" value="1"/>
</dbReference>
<dbReference type="SUPFAM" id="SSF101478">
    <property type="entry name" value="ADP-ribosylglycohydrolase"/>
    <property type="match status" value="1"/>
</dbReference>
<dbReference type="Gene3D" id="1.10.4080.10">
    <property type="entry name" value="ADP-ribosylation/Crystallin J1"/>
    <property type="match status" value="1"/>
</dbReference>
<dbReference type="Proteomes" id="UP001407405">
    <property type="component" value="Unassembled WGS sequence"/>
</dbReference>
<sequence length="474" mass="52372">MKAWQMEKELMEKAVPKLLTEEEQGWSAIEPLEKAEDARIKLWWYSEVPGSGAPERLIIAAIQSMENKGFQVEEAEALIQPGLKAFKEEDMASLHRISGQIFHLLNQAPVNEASTYWKYAAYTSWDQLKQAANFPASVSFDVTQASFQDQLYAGWLAQIIGGAIGTAMEGYTTHQLKKAFGKVDGYVRKPNTFNDDITYELAFLKAFESKGFQISAADIADQWLALVPFGWSAEDIALRNLKLGIYPPESGTLHNPFSDWIGAQMRGAVCGMVAPGNAEEAARLAWLDGSISHANNGILGEVFNAVLTARAFVTTHMPSLVEEVVAMMPKDAEYTSVVNFALEQCRKANQWETAWRACEEKYEAYNWIHAYPNAAAQVVALWFGHNDFNETMNIIALAGQDVDCNAAQIATMLGIARGVESIDAKWRDPIGDQLDTYLRGMKQMTISGLARWTATVAQKAAIGVIHESPGKATS</sequence>
<dbReference type="EMBL" id="JBCITM010000003">
    <property type="protein sequence ID" value="MEN1759841.1"/>
    <property type="molecule type" value="Genomic_DNA"/>
</dbReference>
<keyword evidence="2" id="KW-1185">Reference proteome</keyword>
<gene>
    <name evidence="1" type="ORF">AAIG11_05090</name>
</gene>
<evidence type="ECO:0000313" key="2">
    <source>
        <dbReference type="Proteomes" id="UP001407405"/>
    </source>
</evidence>
<organism evidence="1 2">
    <name type="scientific">Anoxynatronum sibiricum</name>
    <dbReference type="NCBI Taxonomy" id="210623"/>
    <lineage>
        <taxon>Bacteria</taxon>
        <taxon>Bacillati</taxon>
        <taxon>Bacillota</taxon>
        <taxon>Clostridia</taxon>
        <taxon>Eubacteriales</taxon>
        <taxon>Clostridiaceae</taxon>
        <taxon>Anoxynatronum</taxon>
    </lineage>
</organism>